<gene>
    <name evidence="1" type="ORF">C0Q70_17018</name>
</gene>
<keyword evidence="2" id="KW-1185">Reference proteome</keyword>
<dbReference type="AlphaFoldDB" id="A0A2T7NRD6"/>
<proteinExistence type="predicted"/>
<dbReference type="EMBL" id="PZQS01000010">
    <property type="protein sequence ID" value="PVD23745.1"/>
    <property type="molecule type" value="Genomic_DNA"/>
</dbReference>
<evidence type="ECO:0000313" key="2">
    <source>
        <dbReference type="Proteomes" id="UP000245119"/>
    </source>
</evidence>
<comment type="caution">
    <text evidence="1">The sequence shown here is derived from an EMBL/GenBank/DDBJ whole genome shotgun (WGS) entry which is preliminary data.</text>
</comment>
<reference evidence="1 2" key="1">
    <citation type="submission" date="2018-04" db="EMBL/GenBank/DDBJ databases">
        <title>The genome of golden apple snail Pomacea canaliculata provides insight into stress tolerance and invasive adaptation.</title>
        <authorList>
            <person name="Liu C."/>
            <person name="Liu B."/>
            <person name="Ren Y."/>
            <person name="Zhang Y."/>
            <person name="Wang H."/>
            <person name="Li S."/>
            <person name="Jiang F."/>
            <person name="Yin L."/>
            <person name="Zhang G."/>
            <person name="Qian W."/>
            <person name="Fan W."/>
        </authorList>
    </citation>
    <scope>NUCLEOTIDE SEQUENCE [LARGE SCALE GENOMIC DNA]</scope>
    <source>
        <strain evidence="1">SZHN2017</strain>
        <tissue evidence="1">Muscle</tissue>
    </source>
</reference>
<name>A0A2T7NRD6_POMCA</name>
<organism evidence="1 2">
    <name type="scientific">Pomacea canaliculata</name>
    <name type="common">Golden apple snail</name>
    <dbReference type="NCBI Taxonomy" id="400727"/>
    <lineage>
        <taxon>Eukaryota</taxon>
        <taxon>Metazoa</taxon>
        <taxon>Spiralia</taxon>
        <taxon>Lophotrochozoa</taxon>
        <taxon>Mollusca</taxon>
        <taxon>Gastropoda</taxon>
        <taxon>Caenogastropoda</taxon>
        <taxon>Architaenioglossa</taxon>
        <taxon>Ampullarioidea</taxon>
        <taxon>Ampullariidae</taxon>
        <taxon>Pomacea</taxon>
    </lineage>
</organism>
<accession>A0A2T7NRD6</accession>
<dbReference type="Proteomes" id="UP000245119">
    <property type="component" value="Linkage Group LG10"/>
</dbReference>
<evidence type="ECO:0000313" key="1">
    <source>
        <dbReference type="EMBL" id="PVD23745.1"/>
    </source>
</evidence>
<sequence>MLLQQPIEVGCRIAASILCLHAPHSSSNTSTLTLSSTRKARSAHLLNPEADVQRFVLAPASYVGSSGNILTKEA</sequence>
<protein>
    <submittedName>
        <fullName evidence="1">Uncharacterized protein</fullName>
    </submittedName>
</protein>